<evidence type="ECO:0000313" key="3">
    <source>
        <dbReference type="Proteomes" id="UP000193922"/>
    </source>
</evidence>
<gene>
    <name evidence="2" type="ORF">DL89DRAFT_268988</name>
</gene>
<protein>
    <submittedName>
        <fullName evidence="2">Uncharacterized protein</fullName>
    </submittedName>
</protein>
<dbReference type="Proteomes" id="UP000193922">
    <property type="component" value="Unassembled WGS sequence"/>
</dbReference>
<organism evidence="2 3">
    <name type="scientific">Linderina pennispora</name>
    <dbReference type="NCBI Taxonomy" id="61395"/>
    <lineage>
        <taxon>Eukaryota</taxon>
        <taxon>Fungi</taxon>
        <taxon>Fungi incertae sedis</taxon>
        <taxon>Zoopagomycota</taxon>
        <taxon>Kickxellomycotina</taxon>
        <taxon>Kickxellomycetes</taxon>
        <taxon>Kickxellales</taxon>
        <taxon>Kickxellaceae</taxon>
        <taxon>Linderina</taxon>
    </lineage>
</organism>
<dbReference type="GeneID" id="63804756"/>
<sequence>MASTTIDPLSHTSFSSLRADSSPVKSNGVDIHQMDLLSGTVALLGVASIILQAIRTPLKFSYPHFAVFLKWLEASIEKDLDVFLNSCTKDCDTRCYQLTRNALLRRLSSNIFVEGTPGCNGGKSVTADDLKETIKEGGGDALIELARIGGYPRMKALRRAVYLTRHAPKQLETIVVWQWIGVVVHWLIFDLTTLLIPAVLSATYWVGRVFRGGAHKMRPQMACTPFISKRLISYDMLELAKHRIQIQHQPWVRFGTYFMLAELSEKPISVRAWGKDDRQDTCDHLVHPLVYDRRICSQISTDQCSVARMLYTVSLLSIRTMLLCSNIAFVPNYVILSGHSNLDLKRMGPMLLVNNGTLHGLYELMYQVGSQGNGDLDKHARERLLGSYRQLTERMRGKLGDMICEGSQTSILLNLALASMQDNSVNEARDLVAQMPGTQNPANQFELAGVKIDPESFLSVYQHRLVMNTTIGLLIESVQTFDLHWGATTWLLQLFLRAYEDVNLTDDHSTCSSETANPGKIRGRVKALCFLPFQPKLPHPPAGADERQRDMPMASKLKDKGFQSIFRSAWSPFGCNEAGQLLSAPPAWCVCRRHCTGLCTLVVERWKLLVSAPLYQHTPYIFDRRTEPGTESSPLLPDSIIPIVPLICSTNIRLLNRHIKKMGWIGKTTAEAGDNGIPTSSTPEQTSNAITALPPGPLTDHLYQKLYRILVISRGRIYTWDLDKTSNVVTESVSYFCKPETVSVSGTLLTVYEADAQAIKGTETVAVNTAGHTGDHQQPPELSLSPIAWRYDSHNSPCLSEEQLATH</sequence>
<reference evidence="2 3" key="1">
    <citation type="submission" date="2016-07" db="EMBL/GenBank/DDBJ databases">
        <title>Pervasive Adenine N6-methylation of Active Genes in Fungi.</title>
        <authorList>
            <consortium name="DOE Joint Genome Institute"/>
            <person name="Mondo S.J."/>
            <person name="Dannebaum R.O."/>
            <person name="Kuo R.C."/>
            <person name="Labutti K."/>
            <person name="Haridas S."/>
            <person name="Kuo A."/>
            <person name="Salamov A."/>
            <person name="Ahrendt S.R."/>
            <person name="Lipzen A."/>
            <person name="Sullivan W."/>
            <person name="Andreopoulos W.B."/>
            <person name="Clum A."/>
            <person name="Lindquist E."/>
            <person name="Daum C."/>
            <person name="Ramamoorthy G.K."/>
            <person name="Gryganskyi A."/>
            <person name="Culley D."/>
            <person name="Magnuson J.K."/>
            <person name="James T.Y."/>
            <person name="O'Malley M.A."/>
            <person name="Stajich J.E."/>
            <person name="Spatafora J.W."/>
            <person name="Visel A."/>
            <person name="Grigoriev I.V."/>
        </authorList>
    </citation>
    <scope>NUCLEOTIDE SEQUENCE [LARGE SCALE GENOMIC DNA]</scope>
    <source>
        <strain evidence="2 3">ATCC 12442</strain>
    </source>
</reference>
<dbReference type="RefSeq" id="XP_040741629.1">
    <property type="nucleotide sequence ID" value="XM_040888108.1"/>
</dbReference>
<dbReference type="EMBL" id="MCFD01000011">
    <property type="protein sequence ID" value="ORX67783.1"/>
    <property type="molecule type" value="Genomic_DNA"/>
</dbReference>
<proteinExistence type="predicted"/>
<evidence type="ECO:0000313" key="2">
    <source>
        <dbReference type="EMBL" id="ORX67783.1"/>
    </source>
</evidence>
<dbReference type="OrthoDB" id="5542990at2759"/>
<keyword evidence="3" id="KW-1185">Reference proteome</keyword>
<feature type="region of interest" description="Disordered" evidence="1">
    <location>
        <begin position="673"/>
        <end position="693"/>
    </location>
</feature>
<dbReference type="AlphaFoldDB" id="A0A1Y1W2K7"/>
<feature type="compositionally biased region" description="Polar residues" evidence="1">
    <location>
        <begin position="677"/>
        <end position="690"/>
    </location>
</feature>
<comment type="caution">
    <text evidence="2">The sequence shown here is derived from an EMBL/GenBank/DDBJ whole genome shotgun (WGS) entry which is preliminary data.</text>
</comment>
<name>A0A1Y1W2K7_9FUNG</name>
<accession>A0A1Y1W2K7</accession>
<evidence type="ECO:0000256" key="1">
    <source>
        <dbReference type="SAM" id="MobiDB-lite"/>
    </source>
</evidence>